<dbReference type="PANTHER" id="PTHR43185">
    <property type="entry name" value="FERROUS IRON TRANSPORT PROTEIN B"/>
    <property type="match status" value="1"/>
</dbReference>
<reference evidence="18 19" key="1">
    <citation type="submission" date="2018-03" db="EMBL/GenBank/DDBJ databases">
        <title>Rhodobacter blasticus.</title>
        <authorList>
            <person name="Meyer T.E."/>
            <person name="Miller S."/>
            <person name="Lodha T."/>
            <person name="Gandham S."/>
            <person name="Chintalapati S."/>
            <person name="Chintalapati V.R."/>
        </authorList>
    </citation>
    <scope>NUCLEOTIDE SEQUENCE [LARGE SCALE GENOMIC DNA]</scope>
    <source>
        <strain evidence="18 19">DSM 2131</strain>
    </source>
</reference>
<feature type="binding site" evidence="15">
    <location>
        <position position="24"/>
    </location>
    <ligand>
        <name>Mg(2+)</name>
        <dbReference type="ChEBI" id="CHEBI:18420"/>
        <label>2</label>
    </ligand>
</feature>
<dbReference type="NCBIfam" id="TIGR00437">
    <property type="entry name" value="feoB"/>
    <property type="match status" value="1"/>
</dbReference>
<keyword evidence="10" id="KW-0406">Ion transport</keyword>
<evidence type="ECO:0000256" key="1">
    <source>
        <dbReference type="ARBA" id="ARBA00004429"/>
    </source>
</evidence>
<evidence type="ECO:0000256" key="3">
    <source>
        <dbReference type="ARBA" id="ARBA00022475"/>
    </source>
</evidence>
<gene>
    <name evidence="18" type="ORF">C5F44_02135</name>
</gene>
<evidence type="ECO:0000256" key="10">
    <source>
        <dbReference type="ARBA" id="ARBA00023065"/>
    </source>
</evidence>
<feature type="binding site" evidence="14">
    <location>
        <begin position="35"/>
        <end position="39"/>
    </location>
    <ligand>
        <name>GTP</name>
        <dbReference type="ChEBI" id="CHEBI:37565"/>
        <label>2</label>
    </ligand>
</feature>
<feature type="transmembrane region" description="Helical" evidence="16">
    <location>
        <begin position="673"/>
        <end position="694"/>
    </location>
</feature>
<organism evidence="18 19">
    <name type="scientific">Fuscovulum blasticum DSM 2131</name>
    <dbReference type="NCBI Taxonomy" id="1188250"/>
    <lineage>
        <taxon>Bacteria</taxon>
        <taxon>Pseudomonadati</taxon>
        <taxon>Pseudomonadota</taxon>
        <taxon>Alphaproteobacteria</taxon>
        <taxon>Rhodobacterales</taxon>
        <taxon>Paracoccaceae</taxon>
        <taxon>Pseudogemmobacter</taxon>
    </lineage>
</organism>
<feature type="transmembrane region" description="Helical" evidence="16">
    <location>
        <begin position="308"/>
        <end position="326"/>
    </location>
</feature>
<dbReference type="InterPro" id="IPR011640">
    <property type="entry name" value="Fe2_transport_prot_B_C"/>
</dbReference>
<dbReference type="InterPro" id="IPR050860">
    <property type="entry name" value="FeoB_GTPase"/>
</dbReference>
<evidence type="ECO:0000256" key="11">
    <source>
        <dbReference type="ARBA" id="ARBA00023134"/>
    </source>
</evidence>
<feature type="binding site" evidence="14">
    <location>
        <begin position="148"/>
        <end position="150"/>
    </location>
    <ligand>
        <name>GTP</name>
        <dbReference type="ChEBI" id="CHEBI:37565"/>
        <label>1</label>
    </ligand>
</feature>
<feature type="binding site" evidence="14">
    <location>
        <begin position="119"/>
        <end position="122"/>
    </location>
    <ligand>
        <name>GTP</name>
        <dbReference type="ChEBI" id="CHEBI:37565"/>
        <label>1</label>
    </ligand>
</feature>
<dbReference type="Pfam" id="PF07670">
    <property type="entry name" value="Gate"/>
    <property type="match status" value="2"/>
</dbReference>
<dbReference type="InterPro" id="IPR003373">
    <property type="entry name" value="Fe2_transport_prot-B"/>
</dbReference>
<dbReference type="InterPro" id="IPR041069">
    <property type="entry name" value="FeoB_Cyto"/>
</dbReference>
<feature type="domain" description="FeoB-type G" evidence="17">
    <location>
        <begin position="3"/>
        <end position="168"/>
    </location>
</feature>
<feature type="transmembrane region" description="Helical" evidence="16">
    <location>
        <begin position="452"/>
        <end position="472"/>
    </location>
</feature>
<evidence type="ECO:0000256" key="4">
    <source>
        <dbReference type="ARBA" id="ARBA00022496"/>
    </source>
</evidence>
<evidence type="ECO:0000256" key="9">
    <source>
        <dbReference type="ARBA" id="ARBA00023004"/>
    </source>
</evidence>
<dbReference type="InterPro" id="IPR030389">
    <property type="entry name" value="G_FEOB_dom"/>
</dbReference>
<dbReference type="Proteomes" id="UP000241362">
    <property type="component" value="Unassembled WGS sequence"/>
</dbReference>
<keyword evidence="9 16" id="KW-0408">Iron</keyword>
<feature type="transmembrane region" description="Helical" evidence="16">
    <location>
        <begin position="421"/>
        <end position="446"/>
    </location>
</feature>
<dbReference type="AlphaFoldDB" id="A0A2T4JD75"/>
<dbReference type="GO" id="GO:0046872">
    <property type="term" value="F:metal ion binding"/>
    <property type="evidence" value="ECO:0007669"/>
    <property type="project" value="UniProtKB-KW"/>
</dbReference>
<keyword evidence="2 16" id="KW-0813">Transport</keyword>
<keyword evidence="19" id="KW-1185">Reference proteome</keyword>
<sequence length="768" mass="80278">MTAFTVALVGNPNCGKTTLFNALTGARQTVGNWPGVTVERKLGALSHKGQAIELVDLPGTYSLGSGHAVSIDERIARDYALSGEARLIVNIVDASNIERNLYLTLQLIEMGVPVIVALNMMDVAKAQGIDIDIPALSAALGCPVIPIVAARGTGLPALKDALLTPPAPATAAVAYGPEIEAALAALVPQIAAAGETASPRWIALELLEGSPVLLDRLPALAAPVRAAREAAEAALGYEADTAIASARYDRVAEITGGSVRRRGELGQTISDRIDRVVLNRLLGIPLFLLVMYGMFLITINFGGAFIDFFDIAGGAIFVDGFGALLARLGSPDWLVTILANGFGGGVQTVGTFIPVIACLFLVLSVLEDSGYMARAAFVMDRFMRMVGLPGKSFVPLIVGFGCNVPAIMATRTLESQRDRTMTIAMAPFMSCGARLPVYALFAAAFFPTGGQNLVFGLYLIGILAAVLTGLMLKNTLLPGATTPFVMELPPWHLPRLRSVALRTWDRLKAFVLRAGRVLVPVVAVIAVLNSWGRDGSFGNEDTDNSMLAAVGQAIVPVFEPMGIRPENWPATVGVFTGILAKEAVVGTLNALYSQAAQGGAAAEDDAPFDLMAGLGEAVASVGTNLSDLGSALTDPLGLSVGNVADSAAAADELEVDQGTFGAMRALFDGQAGAFAYLLMVLLYVPCTAAISAVWREAGAAWTGFVFGWTLFLGWGSAVVFYQAATLARHPGSSAAWIAGILAALAVFILTLRRIGRRGPPSRAVSVPV</sequence>
<dbReference type="FunFam" id="3.40.50.300:FF:000426">
    <property type="entry name" value="Ferrous iron transport protein B"/>
    <property type="match status" value="1"/>
</dbReference>
<evidence type="ECO:0000256" key="15">
    <source>
        <dbReference type="PIRSR" id="PIRSR603373-2"/>
    </source>
</evidence>
<keyword evidence="15" id="KW-0460">Magnesium</keyword>
<evidence type="ECO:0000313" key="19">
    <source>
        <dbReference type="Proteomes" id="UP000241362"/>
    </source>
</evidence>
<dbReference type="GO" id="GO:0005525">
    <property type="term" value="F:GTP binding"/>
    <property type="evidence" value="ECO:0007669"/>
    <property type="project" value="UniProtKB-KW"/>
</dbReference>
<keyword evidence="3" id="KW-1003">Cell membrane</keyword>
<keyword evidence="15" id="KW-0479">Metal-binding</keyword>
<dbReference type="RefSeq" id="WP_107671870.1">
    <property type="nucleotide sequence ID" value="NZ_PZKE01000002.1"/>
</dbReference>
<comment type="similarity">
    <text evidence="16">Belongs to the TRAFAC class TrmE-Era-EngA-EngB-Septin-like GTPase superfamily. FeoB GTPase (TC 9.A.8) family.</text>
</comment>
<name>A0A2T4JD75_FUSBL</name>
<dbReference type="EMBL" id="PZKE01000002">
    <property type="protein sequence ID" value="PTE15862.1"/>
    <property type="molecule type" value="Genomic_DNA"/>
</dbReference>
<comment type="caution">
    <text evidence="18">The sequence shown here is derived from an EMBL/GenBank/DDBJ whole genome shotgun (WGS) entry which is preliminary data.</text>
</comment>
<feature type="binding site" evidence="15">
    <location>
        <position position="21"/>
    </location>
    <ligand>
        <name>Mg(2+)</name>
        <dbReference type="ChEBI" id="CHEBI:18420"/>
        <label>2</label>
    </ligand>
</feature>
<evidence type="ECO:0000256" key="2">
    <source>
        <dbReference type="ARBA" id="ARBA00022448"/>
    </source>
</evidence>
<evidence type="ECO:0000256" key="6">
    <source>
        <dbReference type="ARBA" id="ARBA00022692"/>
    </source>
</evidence>
<evidence type="ECO:0000313" key="18">
    <source>
        <dbReference type="EMBL" id="PTE15862.1"/>
    </source>
</evidence>
<keyword evidence="8 16" id="KW-1133">Transmembrane helix</keyword>
<evidence type="ECO:0000256" key="5">
    <source>
        <dbReference type="ARBA" id="ARBA00022519"/>
    </source>
</evidence>
<keyword evidence="11 14" id="KW-0342">GTP-binding</keyword>
<evidence type="ECO:0000256" key="14">
    <source>
        <dbReference type="PIRSR" id="PIRSR603373-1"/>
    </source>
</evidence>
<evidence type="ECO:0000256" key="13">
    <source>
        <dbReference type="NCBIfam" id="TIGR00437"/>
    </source>
</evidence>
<proteinExistence type="inferred from homology"/>
<dbReference type="SUPFAM" id="SSF52540">
    <property type="entry name" value="P-loop containing nucleoside triphosphate hydrolases"/>
    <property type="match status" value="1"/>
</dbReference>
<keyword evidence="6 16" id="KW-0812">Transmembrane</keyword>
<feature type="binding site" evidence="14">
    <location>
        <begin position="56"/>
        <end position="59"/>
    </location>
    <ligand>
        <name>GTP</name>
        <dbReference type="ChEBI" id="CHEBI:37565"/>
        <label>3</label>
    </ligand>
</feature>
<evidence type="ECO:0000256" key="16">
    <source>
        <dbReference type="RuleBase" id="RU362098"/>
    </source>
</evidence>
<evidence type="ECO:0000256" key="12">
    <source>
        <dbReference type="ARBA" id="ARBA00023136"/>
    </source>
</evidence>
<feature type="transmembrane region" description="Helical" evidence="16">
    <location>
        <begin position="733"/>
        <end position="751"/>
    </location>
</feature>
<comment type="subcellular location">
    <subcellularLocation>
        <location evidence="1 16">Cell inner membrane</location>
        <topology evidence="1 16">Multi-pass membrane protein</topology>
    </subcellularLocation>
</comment>
<feature type="transmembrane region" description="Helical" evidence="16">
    <location>
        <begin position="281"/>
        <end position="302"/>
    </location>
</feature>
<protein>
    <recommendedName>
        <fullName evidence="13 16">Ferrous iron transport protein B</fullName>
    </recommendedName>
</protein>
<feature type="binding site" evidence="14">
    <location>
        <begin position="10"/>
        <end position="17"/>
    </location>
    <ligand>
        <name>GTP</name>
        <dbReference type="ChEBI" id="CHEBI:37565"/>
        <label>1</label>
    </ligand>
</feature>
<dbReference type="Pfam" id="PF17910">
    <property type="entry name" value="FeoB_Cyto"/>
    <property type="match status" value="1"/>
</dbReference>
<dbReference type="PANTHER" id="PTHR43185:SF1">
    <property type="entry name" value="FE(2+) TRANSPORTER FEOB"/>
    <property type="match status" value="1"/>
</dbReference>
<evidence type="ECO:0000256" key="8">
    <source>
        <dbReference type="ARBA" id="ARBA00022989"/>
    </source>
</evidence>
<dbReference type="CDD" id="cd01879">
    <property type="entry name" value="FeoB"/>
    <property type="match status" value="1"/>
</dbReference>
<feature type="transmembrane region" description="Helical" evidence="16">
    <location>
        <begin position="333"/>
        <end position="366"/>
    </location>
</feature>
<dbReference type="Pfam" id="PF07664">
    <property type="entry name" value="FeoB_C"/>
    <property type="match status" value="1"/>
</dbReference>
<accession>A0A2T4JD75</accession>
<dbReference type="Gene3D" id="3.40.50.300">
    <property type="entry name" value="P-loop containing nucleotide triphosphate hydrolases"/>
    <property type="match status" value="1"/>
</dbReference>
<feature type="transmembrane region" description="Helical" evidence="16">
    <location>
        <begin position="386"/>
        <end position="409"/>
    </location>
</feature>
<keyword evidence="4 16" id="KW-0410">Iron transport</keyword>
<comment type="function">
    <text evidence="16">Probable transporter of a GTP-driven Fe(2+) uptake system.</text>
</comment>
<evidence type="ECO:0000259" key="17">
    <source>
        <dbReference type="PROSITE" id="PS51711"/>
    </source>
</evidence>
<dbReference type="PRINTS" id="PR00326">
    <property type="entry name" value="GTP1OBG"/>
</dbReference>
<keyword evidence="7 14" id="KW-0547">Nucleotide-binding</keyword>
<dbReference type="Gene3D" id="1.10.287.1770">
    <property type="match status" value="1"/>
</dbReference>
<dbReference type="Pfam" id="PF02421">
    <property type="entry name" value="FeoB_N"/>
    <property type="match status" value="1"/>
</dbReference>
<dbReference type="InterPro" id="IPR006073">
    <property type="entry name" value="GTP-bd"/>
</dbReference>
<feature type="binding site" evidence="15">
    <location>
        <position position="22"/>
    </location>
    <ligand>
        <name>Mg(2+)</name>
        <dbReference type="ChEBI" id="CHEBI:18420"/>
        <label>1</label>
    </ligand>
</feature>
<feature type="transmembrane region" description="Helical" evidence="16">
    <location>
        <begin position="701"/>
        <end position="721"/>
    </location>
</feature>
<dbReference type="PROSITE" id="PS51711">
    <property type="entry name" value="G_FEOB"/>
    <property type="match status" value="1"/>
</dbReference>
<keyword evidence="5" id="KW-0997">Cell inner membrane</keyword>
<dbReference type="InterPro" id="IPR011642">
    <property type="entry name" value="Gate_dom"/>
</dbReference>
<dbReference type="GO" id="GO:0015093">
    <property type="term" value="F:ferrous iron transmembrane transporter activity"/>
    <property type="evidence" value="ECO:0007669"/>
    <property type="project" value="UniProtKB-UniRule"/>
</dbReference>
<evidence type="ECO:0000256" key="7">
    <source>
        <dbReference type="ARBA" id="ARBA00022741"/>
    </source>
</evidence>
<keyword evidence="12 16" id="KW-0472">Membrane</keyword>
<feature type="binding site" evidence="15">
    <location>
        <position position="25"/>
    </location>
    <ligand>
        <name>Mg(2+)</name>
        <dbReference type="ChEBI" id="CHEBI:18420"/>
        <label>2</label>
    </ligand>
</feature>
<dbReference type="NCBIfam" id="NF007105">
    <property type="entry name" value="PRK09554.1"/>
    <property type="match status" value="1"/>
</dbReference>
<dbReference type="GO" id="GO:0005886">
    <property type="term" value="C:plasma membrane"/>
    <property type="evidence" value="ECO:0007669"/>
    <property type="project" value="UniProtKB-SubCell"/>
</dbReference>
<dbReference type="InterPro" id="IPR027417">
    <property type="entry name" value="P-loop_NTPase"/>
</dbReference>